<evidence type="ECO:0000256" key="3">
    <source>
        <dbReference type="ARBA" id="ARBA00023098"/>
    </source>
</evidence>
<evidence type="ECO:0000259" key="5">
    <source>
        <dbReference type="PROSITE" id="PS51635"/>
    </source>
</evidence>
<dbReference type="AlphaFoldDB" id="A0A7X0ECW1"/>
<feature type="short sequence motif" description="GXGXXG" evidence="4">
    <location>
        <begin position="27"/>
        <end position="32"/>
    </location>
</feature>
<feature type="active site" description="Proton acceptor" evidence="4">
    <location>
        <position position="223"/>
    </location>
</feature>
<name>A0A7X0ECW1_9PROT</name>
<feature type="active site" description="Nucleophile" evidence="4">
    <location>
        <position position="56"/>
    </location>
</feature>
<feature type="short sequence motif" description="DGA/G" evidence="4">
    <location>
        <begin position="223"/>
        <end position="225"/>
    </location>
</feature>
<dbReference type="GO" id="GO:0016787">
    <property type="term" value="F:hydrolase activity"/>
    <property type="evidence" value="ECO:0007669"/>
    <property type="project" value="UniProtKB-UniRule"/>
</dbReference>
<feature type="short sequence motif" description="GXSXG" evidence="4">
    <location>
        <begin position="54"/>
        <end position="58"/>
    </location>
</feature>
<keyword evidence="3 4" id="KW-0443">Lipid metabolism</keyword>
<evidence type="ECO:0000313" key="7">
    <source>
        <dbReference type="Proteomes" id="UP000539175"/>
    </source>
</evidence>
<dbReference type="Proteomes" id="UP000539175">
    <property type="component" value="Unassembled WGS sequence"/>
</dbReference>
<dbReference type="CDD" id="cd07209">
    <property type="entry name" value="Pat_hypo_Ecoli_Z1214_like"/>
    <property type="match status" value="1"/>
</dbReference>
<dbReference type="Pfam" id="PF12536">
    <property type="entry name" value="DUF3734"/>
    <property type="match status" value="1"/>
</dbReference>
<dbReference type="RefSeq" id="WP_184801079.1">
    <property type="nucleotide sequence ID" value="NZ_JACIIZ010000006.1"/>
</dbReference>
<reference evidence="6 7" key="1">
    <citation type="submission" date="2020-08" db="EMBL/GenBank/DDBJ databases">
        <title>Genomic Encyclopedia of Type Strains, Phase IV (KMG-IV): sequencing the most valuable type-strain genomes for metagenomic binning, comparative biology and taxonomic classification.</title>
        <authorList>
            <person name="Goeker M."/>
        </authorList>
    </citation>
    <scope>NUCLEOTIDE SEQUENCE [LARGE SCALE GENOMIC DNA]</scope>
    <source>
        <strain evidence="6 7">DSM 22198</strain>
    </source>
</reference>
<accession>A0A7X0ECW1</accession>
<dbReference type="InterPro" id="IPR002641">
    <property type="entry name" value="PNPLA_dom"/>
</dbReference>
<dbReference type="InterPro" id="IPR016035">
    <property type="entry name" value="Acyl_Trfase/lysoPLipase"/>
</dbReference>
<dbReference type="GO" id="GO:0016042">
    <property type="term" value="P:lipid catabolic process"/>
    <property type="evidence" value="ECO:0007669"/>
    <property type="project" value="UniProtKB-UniRule"/>
</dbReference>
<keyword evidence="7" id="KW-1185">Reference proteome</keyword>
<dbReference type="PROSITE" id="PS51635">
    <property type="entry name" value="PNPLA"/>
    <property type="match status" value="1"/>
</dbReference>
<evidence type="ECO:0000256" key="2">
    <source>
        <dbReference type="ARBA" id="ARBA00022963"/>
    </source>
</evidence>
<gene>
    <name evidence="6" type="ORF">FHS74_002648</name>
</gene>
<dbReference type="Pfam" id="PF01734">
    <property type="entry name" value="Patatin"/>
    <property type="match status" value="1"/>
</dbReference>
<dbReference type="PANTHER" id="PTHR14226">
    <property type="entry name" value="NEUROPATHY TARGET ESTERASE/SWISS CHEESE D.MELANOGASTER"/>
    <property type="match status" value="1"/>
</dbReference>
<proteinExistence type="predicted"/>
<protein>
    <submittedName>
        <fullName evidence="6">NTE family protein</fullName>
    </submittedName>
</protein>
<dbReference type="InterPro" id="IPR021095">
    <property type="entry name" value="DUF3734"/>
</dbReference>
<evidence type="ECO:0000256" key="4">
    <source>
        <dbReference type="PROSITE-ProRule" id="PRU01161"/>
    </source>
</evidence>
<dbReference type="PANTHER" id="PTHR14226:SF57">
    <property type="entry name" value="BLR7027 PROTEIN"/>
    <property type="match status" value="1"/>
</dbReference>
<comment type="caution">
    <text evidence="6">The sequence shown here is derived from an EMBL/GenBank/DDBJ whole genome shotgun (WGS) entry which is preliminary data.</text>
</comment>
<keyword evidence="2 4" id="KW-0442">Lipid degradation</keyword>
<evidence type="ECO:0000256" key="1">
    <source>
        <dbReference type="ARBA" id="ARBA00022801"/>
    </source>
</evidence>
<evidence type="ECO:0000313" key="6">
    <source>
        <dbReference type="EMBL" id="MBB6252088.1"/>
    </source>
</evidence>
<feature type="domain" description="PNPLA" evidence="5">
    <location>
        <begin position="23"/>
        <end position="236"/>
    </location>
</feature>
<dbReference type="EMBL" id="JACIIZ010000006">
    <property type="protein sequence ID" value="MBB6252088.1"/>
    <property type="molecule type" value="Genomic_DNA"/>
</dbReference>
<dbReference type="Gene3D" id="3.40.1090.10">
    <property type="entry name" value="Cytosolic phospholipase A2 catalytic domain"/>
    <property type="match status" value="2"/>
</dbReference>
<sequence>MPDTALLKTHRASARPPFQRIALVLQGGGALGSYQAGAYEALAEADLHPDWVAGMSIGAINAALIAGNRPEDRITRLRSFWDEVTGAPQPPGWVERLMSSGMDGEIQRTLLNHLSAVTATMAGVSGMCAPRPIPPWASLPGGAWATSFYDTTPLRRTLERLVDFDRINAGPMRFSVGAVNVETGNFVYFDTRTHTIGPEHVMASAALPPGFPAVEVEGEFYWDGGLVSNTPLQWVLEGDVHEDTLTFQVDLWNARGDLPTDLAEAVTRQKEIQYSSRTRAVTDEFRRKQRLRYAIAALLDDLPAPARDLPAAHRLAAEADHKVFNIIHLIYHAKHHQGSTKDFEFSRLNIGEHWAAGYQDTVRTLRHPEVIRRPDSLDGVFTFDVAVDGRE</sequence>
<dbReference type="InterPro" id="IPR050301">
    <property type="entry name" value="NTE"/>
</dbReference>
<dbReference type="SUPFAM" id="SSF52151">
    <property type="entry name" value="FabD/lysophospholipase-like"/>
    <property type="match status" value="1"/>
</dbReference>
<organism evidence="6 7">
    <name type="scientific">Nitrospirillum iridis</name>
    <dbReference type="NCBI Taxonomy" id="765888"/>
    <lineage>
        <taxon>Bacteria</taxon>
        <taxon>Pseudomonadati</taxon>
        <taxon>Pseudomonadota</taxon>
        <taxon>Alphaproteobacteria</taxon>
        <taxon>Rhodospirillales</taxon>
        <taxon>Azospirillaceae</taxon>
        <taxon>Nitrospirillum</taxon>
    </lineage>
</organism>
<keyword evidence="1 4" id="KW-0378">Hydrolase</keyword>